<dbReference type="SUPFAM" id="SSF52172">
    <property type="entry name" value="CheY-like"/>
    <property type="match status" value="1"/>
</dbReference>
<feature type="domain" description="HPt" evidence="14">
    <location>
        <begin position="336"/>
        <end position="438"/>
    </location>
</feature>
<dbReference type="Gene3D" id="3.40.50.2300">
    <property type="match status" value="1"/>
</dbReference>
<gene>
    <name evidence="15" type="ORF">FHP08_18265</name>
</gene>
<dbReference type="InterPro" id="IPR003594">
    <property type="entry name" value="HATPase_dom"/>
</dbReference>
<dbReference type="GO" id="GO:0000155">
    <property type="term" value="F:phosphorelay sensor kinase activity"/>
    <property type="evidence" value="ECO:0007669"/>
    <property type="project" value="UniProtKB-ARBA"/>
</dbReference>
<evidence type="ECO:0000256" key="2">
    <source>
        <dbReference type="ARBA" id="ARBA00012438"/>
    </source>
</evidence>
<evidence type="ECO:0000256" key="3">
    <source>
        <dbReference type="ARBA" id="ARBA00021495"/>
    </source>
</evidence>
<comment type="catalytic activity">
    <reaction evidence="1">
        <text>ATP + protein L-histidine = ADP + protein N-phospho-L-histidine.</text>
        <dbReference type="EC" id="2.7.13.3"/>
    </reaction>
</comment>
<dbReference type="EMBL" id="VDUY01000012">
    <property type="protein sequence ID" value="TXL61668.1"/>
    <property type="molecule type" value="Genomic_DNA"/>
</dbReference>
<comment type="caution">
    <text evidence="15">The sequence shown here is derived from an EMBL/GenBank/DDBJ whole genome shotgun (WGS) entry which is preliminary data.</text>
</comment>
<reference evidence="15 16" key="1">
    <citation type="submission" date="2019-06" db="EMBL/GenBank/DDBJ databases">
        <title>Quisquiliibacterium sp. nov., isolated from a maize field.</title>
        <authorList>
            <person name="Lin S.-Y."/>
            <person name="Tsai C.-F."/>
            <person name="Young C.-C."/>
        </authorList>
    </citation>
    <scope>NUCLEOTIDE SEQUENCE [LARGE SCALE GENOMIC DNA]</scope>
    <source>
        <strain evidence="15 16">CC-CFT501</strain>
    </source>
</reference>
<accession>A0A5C8NK69</accession>
<proteinExistence type="predicted"/>
<dbReference type="AlphaFoldDB" id="A0A5C8NK69"/>
<dbReference type="PANTHER" id="PTHR43395:SF8">
    <property type="entry name" value="HISTIDINE KINASE"/>
    <property type="match status" value="1"/>
</dbReference>
<dbReference type="PROSITE" id="PS50109">
    <property type="entry name" value="HIS_KIN"/>
    <property type="match status" value="1"/>
</dbReference>
<name>A0A5C8NK69_9BURK</name>
<feature type="compositionally biased region" description="Gly residues" evidence="11">
    <location>
        <begin position="151"/>
        <end position="163"/>
    </location>
</feature>
<keyword evidence="6" id="KW-0418">Kinase</keyword>
<dbReference type="CDD" id="cd00088">
    <property type="entry name" value="HPT"/>
    <property type="match status" value="1"/>
</dbReference>
<feature type="compositionally biased region" description="Low complexity" evidence="11">
    <location>
        <begin position="469"/>
        <end position="483"/>
    </location>
</feature>
<dbReference type="PRINTS" id="PR00344">
    <property type="entry name" value="BCTRLSENSOR"/>
</dbReference>
<evidence type="ECO:0000256" key="8">
    <source>
        <dbReference type="ARBA" id="ARBA00035100"/>
    </source>
</evidence>
<keyword evidence="7" id="KW-0902">Two-component regulatory system</keyword>
<dbReference type="InterPro" id="IPR001789">
    <property type="entry name" value="Sig_transdc_resp-reg_receiver"/>
</dbReference>
<dbReference type="RefSeq" id="WP_147705946.1">
    <property type="nucleotide sequence ID" value="NZ_VDUY01000012.1"/>
</dbReference>
<keyword evidence="4 10" id="KW-0597">Phosphoprotein</keyword>
<feature type="compositionally biased region" description="Low complexity" evidence="11">
    <location>
        <begin position="164"/>
        <end position="173"/>
    </location>
</feature>
<dbReference type="PANTHER" id="PTHR43395">
    <property type="entry name" value="SENSOR HISTIDINE KINASE CHEA"/>
    <property type="match status" value="1"/>
</dbReference>
<dbReference type="InterPro" id="IPR051315">
    <property type="entry name" value="Bact_Chemotaxis_CheA"/>
</dbReference>
<dbReference type="InterPro" id="IPR036641">
    <property type="entry name" value="HPT_dom_sf"/>
</dbReference>
<dbReference type="InterPro" id="IPR005467">
    <property type="entry name" value="His_kinase_dom"/>
</dbReference>
<dbReference type="InterPro" id="IPR011006">
    <property type="entry name" value="CheY-like_superfamily"/>
</dbReference>
<feature type="modified residue" description="Phosphohistidine" evidence="9">
    <location>
        <position position="381"/>
    </location>
</feature>
<dbReference type="SUPFAM" id="SSF55874">
    <property type="entry name" value="ATPase domain of HSP90 chaperone/DNA topoisomerase II/histidine kinase"/>
    <property type="match status" value="1"/>
</dbReference>
<dbReference type="PROSITE" id="PS50110">
    <property type="entry name" value="RESPONSE_REGULATORY"/>
    <property type="match status" value="1"/>
</dbReference>
<evidence type="ECO:0000256" key="5">
    <source>
        <dbReference type="ARBA" id="ARBA00022679"/>
    </source>
</evidence>
<evidence type="ECO:0000313" key="15">
    <source>
        <dbReference type="EMBL" id="TXL61668.1"/>
    </source>
</evidence>
<keyword evidence="5" id="KW-0808">Transferase</keyword>
<dbReference type="FunFam" id="3.30.565.10:FF:000016">
    <property type="entry name" value="Chemotaxis protein CheA, putative"/>
    <property type="match status" value="1"/>
</dbReference>
<evidence type="ECO:0000259" key="14">
    <source>
        <dbReference type="PROSITE" id="PS50894"/>
    </source>
</evidence>
<evidence type="ECO:0000256" key="11">
    <source>
        <dbReference type="SAM" id="MobiDB-lite"/>
    </source>
</evidence>
<dbReference type="SUPFAM" id="SSF47226">
    <property type="entry name" value="Histidine-containing phosphotransfer domain, HPT domain"/>
    <property type="match status" value="1"/>
</dbReference>
<evidence type="ECO:0000259" key="13">
    <source>
        <dbReference type="PROSITE" id="PS50110"/>
    </source>
</evidence>
<dbReference type="Pfam" id="PF01627">
    <property type="entry name" value="Hpt"/>
    <property type="match status" value="1"/>
</dbReference>
<dbReference type="InterPro" id="IPR004358">
    <property type="entry name" value="Sig_transdc_His_kin-like_C"/>
</dbReference>
<dbReference type="Gene3D" id="1.20.120.160">
    <property type="entry name" value="HPT domain"/>
    <property type="match status" value="1"/>
</dbReference>
<dbReference type="GO" id="GO:0006935">
    <property type="term" value="P:chemotaxis"/>
    <property type="evidence" value="ECO:0007669"/>
    <property type="project" value="InterPro"/>
</dbReference>
<feature type="domain" description="Histidine kinase" evidence="12">
    <location>
        <begin position="621"/>
        <end position="832"/>
    </location>
</feature>
<dbReference type="InterPro" id="IPR036061">
    <property type="entry name" value="CheW-like_dom_sf"/>
</dbReference>
<dbReference type="Gene3D" id="2.30.30.40">
    <property type="entry name" value="SH3 Domains"/>
    <property type="match status" value="1"/>
</dbReference>
<dbReference type="SMART" id="SM00387">
    <property type="entry name" value="HATPase_c"/>
    <property type="match status" value="1"/>
</dbReference>
<evidence type="ECO:0000256" key="6">
    <source>
        <dbReference type="ARBA" id="ARBA00022777"/>
    </source>
</evidence>
<evidence type="ECO:0000259" key="12">
    <source>
        <dbReference type="PROSITE" id="PS50109"/>
    </source>
</evidence>
<dbReference type="Pfam" id="PF02518">
    <property type="entry name" value="HATPase_c"/>
    <property type="match status" value="1"/>
</dbReference>
<feature type="domain" description="Response regulatory" evidence="13">
    <location>
        <begin position="997"/>
        <end position="1113"/>
    </location>
</feature>
<dbReference type="SUPFAM" id="SSF50341">
    <property type="entry name" value="CheW-like"/>
    <property type="match status" value="1"/>
</dbReference>
<evidence type="ECO:0000256" key="10">
    <source>
        <dbReference type="PROSITE-ProRule" id="PRU00169"/>
    </source>
</evidence>
<dbReference type="Gene3D" id="3.30.565.10">
    <property type="entry name" value="Histidine kinase-like ATPase, C-terminal domain"/>
    <property type="match status" value="1"/>
</dbReference>
<sequence length="1130" mass="117409">MSRPDARLEALDAAAVALLEPVVIGDADWRRALDDALAAFGTASTQAGFDALAELAARLRRRAAAAGGDAPAAGRAPVDGDALADGDALVAGDALADDEALRATVGNWAADLLDLCAGRLESGQALALAGDDPALAGRVAEAARRLAALRGGEGGEGGQGGARGSAAQATTGTPTVVARDELDILAEESLALRDELASADDPQTRLAAFADGLLRIADAAGLLGLDATSTLIAARGEQLQQAADPLGRPPFAPPAAEALESLAGDLPEALAELFRKGAAAPQALRLLADPRWPAPLESSAIEAVAAEFGGLRQVASRQVQAAEPTLDERDLSLAIPPDADPSVVDSLLHELPALSAQLGERIAAFEAGDPEALVAAQRLAHTLKGSANTVGVRGIAAITHRLEDLLQLLSARREALPADLHALLGDAADCVAEMCEAVAGFGPAPSAAAAVHGRIVDWIGRLLGSEAEPAPATGGVAGPATQARPEAVMEAPREAPEAGQPAEPASPRGTEPEIRVPASLVARLLSLVDEAAILVAHAREQTVELERSRGTLRLGGDQLQDLASELERLVDIRGLALSEHRSRQNLDPLELDEYNDLHTVSRRIAESGADGKLVEQQLGANLGALRDSLARLERLQAELRDCALQTRMAAFGSIASRLHRTVRQAARMAGREAELRIEGEDTLIEAGMLSTLVDALAHLLRNAVDHGIEAPERRRAAGKPAAGEIRLTVRRDGASLQLVCEDDGQGLDLGAIRERALASGLLAADSPADPGALRALIMAAGFSTRERASQLSGRGIGLDVVRQSIEGLRGRIAIDSAPGQGTRFTLTVPLGLASLPVMMLRAPGRPLAIALSVRGIDRIVPAPAGAGDSIRVDGARWRASPIEAVLGLPEDAFAGDDAPVADAAAAPRSALLMRLPDGRRAALLVPEPEAPRSVVVRPMPAHLPRVPGIDGVAVLGDGAVAPVLDPIALLAAHADGSLRARAAAPVSRAPASRTAPLCLVVDDSVSVRRTTEIFVRDLGFEVDGAADGIEALERVRRRVPDLALVDMEMPRMNGLEFVRALRSDPRSENVAVIMITSRYSERHKTLALEAGVDVFLTKPYTEDALATQILACLERRPAHAPPAAPVPGRT</sequence>
<feature type="region of interest" description="Disordered" evidence="11">
    <location>
        <begin position="151"/>
        <end position="173"/>
    </location>
</feature>
<evidence type="ECO:0000256" key="7">
    <source>
        <dbReference type="ARBA" id="ARBA00023012"/>
    </source>
</evidence>
<organism evidence="15 16">
    <name type="scientific">Zeimonas arvi</name>
    <dbReference type="NCBI Taxonomy" id="2498847"/>
    <lineage>
        <taxon>Bacteria</taxon>
        <taxon>Pseudomonadati</taxon>
        <taxon>Pseudomonadota</taxon>
        <taxon>Betaproteobacteria</taxon>
        <taxon>Burkholderiales</taxon>
        <taxon>Burkholderiaceae</taxon>
        <taxon>Zeimonas</taxon>
    </lineage>
</organism>
<feature type="region of interest" description="Disordered" evidence="11">
    <location>
        <begin position="469"/>
        <end position="511"/>
    </location>
</feature>
<dbReference type="CDD" id="cd00156">
    <property type="entry name" value="REC"/>
    <property type="match status" value="1"/>
</dbReference>
<dbReference type="Pfam" id="PF00072">
    <property type="entry name" value="Response_reg"/>
    <property type="match status" value="1"/>
</dbReference>
<comment type="function">
    <text evidence="8">Involved in the transmission of sensory signals from the chemoreceptors to the flagellar motors. CheA is autophosphorylated; it can transfer its phosphate group to either CheB or CheY.</text>
</comment>
<dbReference type="EC" id="2.7.13.3" evidence="2"/>
<protein>
    <recommendedName>
        <fullName evidence="3">Chemotaxis protein CheA</fullName>
        <ecNumber evidence="2">2.7.13.3</ecNumber>
    </recommendedName>
</protein>
<dbReference type="PROSITE" id="PS50894">
    <property type="entry name" value="HPT"/>
    <property type="match status" value="1"/>
</dbReference>
<evidence type="ECO:0000313" key="16">
    <source>
        <dbReference type="Proteomes" id="UP000321548"/>
    </source>
</evidence>
<dbReference type="OrthoDB" id="9803176at2"/>
<evidence type="ECO:0000256" key="9">
    <source>
        <dbReference type="PROSITE-ProRule" id="PRU00110"/>
    </source>
</evidence>
<dbReference type="InterPro" id="IPR036890">
    <property type="entry name" value="HATPase_C_sf"/>
</dbReference>
<feature type="compositionally biased region" description="Low complexity" evidence="11">
    <location>
        <begin position="497"/>
        <end position="507"/>
    </location>
</feature>
<dbReference type="SMART" id="SM00448">
    <property type="entry name" value="REC"/>
    <property type="match status" value="1"/>
</dbReference>
<evidence type="ECO:0000256" key="4">
    <source>
        <dbReference type="ARBA" id="ARBA00022553"/>
    </source>
</evidence>
<dbReference type="Proteomes" id="UP000321548">
    <property type="component" value="Unassembled WGS sequence"/>
</dbReference>
<keyword evidence="16" id="KW-1185">Reference proteome</keyword>
<evidence type="ECO:0000256" key="1">
    <source>
        <dbReference type="ARBA" id="ARBA00000085"/>
    </source>
</evidence>
<feature type="modified residue" description="4-aspartylphosphate" evidence="10">
    <location>
        <position position="1046"/>
    </location>
</feature>
<dbReference type="InterPro" id="IPR008207">
    <property type="entry name" value="Sig_transdc_His_kin_Hpt_dom"/>
</dbReference>